<dbReference type="GO" id="GO:0006412">
    <property type="term" value="P:translation"/>
    <property type="evidence" value="ECO:0007669"/>
    <property type="project" value="InterPro"/>
</dbReference>
<accession>A0A7S1ZV06</accession>
<dbReference type="AlphaFoldDB" id="A0A7S1ZV06"/>
<proteinExistence type="inferred from homology"/>
<dbReference type="PROSITE" id="PS00580">
    <property type="entry name" value="RIBOSOMAL_L32E"/>
    <property type="match status" value="1"/>
</dbReference>
<dbReference type="InterPro" id="IPR001515">
    <property type="entry name" value="Ribosomal_eL32"/>
</dbReference>
<dbReference type="GO" id="GO:0003735">
    <property type="term" value="F:structural constituent of ribosome"/>
    <property type="evidence" value="ECO:0007669"/>
    <property type="project" value="InterPro"/>
</dbReference>
<comment type="similarity">
    <text evidence="1">Belongs to the eukaryotic ribosomal protein eL32 family.</text>
</comment>
<gene>
    <name evidence="4" type="ORF">OSIN01602_LOCUS14803</name>
</gene>
<evidence type="ECO:0008006" key="5">
    <source>
        <dbReference type="Google" id="ProtNLM"/>
    </source>
</evidence>
<dbReference type="SUPFAM" id="SSF52042">
    <property type="entry name" value="Ribosomal protein L32e"/>
    <property type="match status" value="1"/>
</dbReference>
<dbReference type="SMART" id="SM01393">
    <property type="entry name" value="Ribosomal_L32e"/>
    <property type="match status" value="1"/>
</dbReference>
<dbReference type="InterPro" id="IPR036351">
    <property type="entry name" value="Ribosomal_eL32_sf"/>
</dbReference>
<dbReference type="InterPro" id="IPR018263">
    <property type="entry name" value="Ribosomal_eL32_CS"/>
</dbReference>
<keyword evidence="3" id="KW-0687">Ribonucleoprotein</keyword>
<evidence type="ECO:0000256" key="1">
    <source>
        <dbReference type="ARBA" id="ARBA00008431"/>
    </source>
</evidence>
<protein>
    <recommendedName>
        <fullName evidence="5">60S ribosomal protein L32</fullName>
    </recommendedName>
</protein>
<evidence type="ECO:0000256" key="3">
    <source>
        <dbReference type="ARBA" id="ARBA00023274"/>
    </source>
</evidence>
<dbReference type="GO" id="GO:0022625">
    <property type="term" value="C:cytosolic large ribosomal subunit"/>
    <property type="evidence" value="ECO:0007669"/>
    <property type="project" value="TreeGrafter"/>
</dbReference>
<dbReference type="PANTHER" id="PTHR23413">
    <property type="entry name" value="60S RIBOSOMAL PROTEIN L32 AND DNA-DIRECTED RNA POLYMERASE II, SUBUNIT N"/>
    <property type="match status" value="1"/>
</dbReference>
<dbReference type="PANTHER" id="PTHR23413:SF1">
    <property type="entry name" value="RIBOSOMAL PROTEIN L32"/>
    <property type="match status" value="1"/>
</dbReference>
<organism evidence="4">
    <name type="scientific">Trieres chinensis</name>
    <name type="common">Marine centric diatom</name>
    <name type="synonym">Odontella sinensis</name>
    <dbReference type="NCBI Taxonomy" id="1514140"/>
    <lineage>
        <taxon>Eukaryota</taxon>
        <taxon>Sar</taxon>
        <taxon>Stramenopiles</taxon>
        <taxon>Ochrophyta</taxon>
        <taxon>Bacillariophyta</taxon>
        <taxon>Mediophyceae</taxon>
        <taxon>Biddulphiophycidae</taxon>
        <taxon>Eupodiscales</taxon>
        <taxon>Parodontellaceae</taxon>
        <taxon>Trieres</taxon>
    </lineage>
</organism>
<reference evidence="4" key="1">
    <citation type="submission" date="2021-01" db="EMBL/GenBank/DDBJ databases">
        <authorList>
            <person name="Corre E."/>
            <person name="Pelletier E."/>
            <person name="Niang G."/>
            <person name="Scheremetjew M."/>
            <person name="Finn R."/>
            <person name="Kale V."/>
            <person name="Holt S."/>
            <person name="Cochrane G."/>
            <person name="Meng A."/>
            <person name="Brown T."/>
            <person name="Cohen L."/>
        </authorList>
    </citation>
    <scope>NUCLEOTIDE SEQUENCE</scope>
    <source>
        <strain evidence="4">Grunow 1884</strain>
    </source>
</reference>
<name>A0A7S1ZV06_TRICV</name>
<evidence type="ECO:0000256" key="2">
    <source>
        <dbReference type="ARBA" id="ARBA00022980"/>
    </source>
</evidence>
<dbReference type="Pfam" id="PF01655">
    <property type="entry name" value="Ribosomal_L32e"/>
    <property type="match status" value="1"/>
</dbReference>
<evidence type="ECO:0000313" key="4">
    <source>
        <dbReference type="EMBL" id="CAD9349029.1"/>
    </source>
</evidence>
<sequence length="142" mass="16539">MFDSADLTRMVRPLVKKTIIKKRRAKFFRQDSDRRITVKPSWRKPKGIDSPVRRRFKGYPLMPSIGYGSNKKTRHLLPNGLKKFIVYNVKDVELLLMHNRSFVAEIAHNVSVRKRTQIIERAGQLSVTVTNASAKFRTEDNE</sequence>
<dbReference type="CDD" id="cd00513">
    <property type="entry name" value="Ribosomal_L32_L32e"/>
    <property type="match status" value="1"/>
</dbReference>
<dbReference type="EMBL" id="HBGO01025807">
    <property type="protein sequence ID" value="CAD9349029.1"/>
    <property type="molecule type" value="Transcribed_RNA"/>
</dbReference>
<keyword evidence="2" id="KW-0689">Ribosomal protein</keyword>